<dbReference type="EMBL" id="JBHUCM010000048">
    <property type="protein sequence ID" value="MFD1545446.1"/>
    <property type="molecule type" value="Genomic_DNA"/>
</dbReference>
<organism evidence="2 3">
    <name type="scientific">Nonomuraea guangzhouensis</name>
    <dbReference type="NCBI Taxonomy" id="1291555"/>
    <lineage>
        <taxon>Bacteria</taxon>
        <taxon>Bacillati</taxon>
        <taxon>Actinomycetota</taxon>
        <taxon>Actinomycetes</taxon>
        <taxon>Streptosporangiales</taxon>
        <taxon>Streptosporangiaceae</taxon>
        <taxon>Nonomuraea</taxon>
    </lineage>
</organism>
<feature type="transmembrane region" description="Helical" evidence="1">
    <location>
        <begin position="144"/>
        <end position="164"/>
    </location>
</feature>
<feature type="transmembrane region" description="Helical" evidence="1">
    <location>
        <begin position="7"/>
        <end position="27"/>
    </location>
</feature>
<name>A0ABW4GTI0_9ACTN</name>
<feature type="transmembrane region" description="Helical" evidence="1">
    <location>
        <begin position="184"/>
        <end position="202"/>
    </location>
</feature>
<evidence type="ECO:0000313" key="2">
    <source>
        <dbReference type="EMBL" id="MFD1545446.1"/>
    </source>
</evidence>
<accession>A0ABW4GTI0</accession>
<keyword evidence="1" id="KW-0472">Membrane</keyword>
<protein>
    <submittedName>
        <fullName evidence="2">DUF998 domain-containing protein</fullName>
    </submittedName>
</protein>
<evidence type="ECO:0000313" key="3">
    <source>
        <dbReference type="Proteomes" id="UP001597097"/>
    </source>
</evidence>
<sequence length="229" mass="23959">MHQPARWGLGAVAVGATVIIGLDVTNLGEIDPLRRTISQHGLGPEGWIFELGVAVLAAGSAAICVSLARRRLAGIVGTLTLTLWCAGLFVAAWFPKQDWSLAPTLSGSLHRAGSFVAFLSLPIGAVVIARSWRRAERRGAALTAFAFGLGSVLWVAGMAAMALYGAHNGLPWWRVMPLGLVERVLAVTEVAALIALGVWAAAHTPALARSQGGSQSGDEVAKELAKRLT</sequence>
<gene>
    <name evidence="2" type="ORF">ACFSJ0_50985</name>
</gene>
<feature type="transmembrane region" description="Helical" evidence="1">
    <location>
        <begin position="75"/>
        <end position="94"/>
    </location>
</feature>
<dbReference type="Pfam" id="PF06197">
    <property type="entry name" value="DUF998"/>
    <property type="match status" value="1"/>
</dbReference>
<feature type="transmembrane region" description="Helical" evidence="1">
    <location>
        <begin position="114"/>
        <end position="132"/>
    </location>
</feature>
<comment type="caution">
    <text evidence="2">The sequence shown here is derived from an EMBL/GenBank/DDBJ whole genome shotgun (WGS) entry which is preliminary data.</text>
</comment>
<feature type="transmembrane region" description="Helical" evidence="1">
    <location>
        <begin position="47"/>
        <end position="68"/>
    </location>
</feature>
<evidence type="ECO:0000256" key="1">
    <source>
        <dbReference type="SAM" id="Phobius"/>
    </source>
</evidence>
<dbReference type="InterPro" id="IPR009339">
    <property type="entry name" value="DUF998"/>
</dbReference>
<reference evidence="3" key="1">
    <citation type="journal article" date="2019" name="Int. J. Syst. Evol. Microbiol.">
        <title>The Global Catalogue of Microorganisms (GCM) 10K type strain sequencing project: providing services to taxonomists for standard genome sequencing and annotation.</title>
        <authorList>
            <consortium name="The Broad Institute Genomics Platform"/>
            <consortium name="The Broad Institute Genome Sequencing Center for Infectious Disease"/>
            <person name="Wu L."/>
            <person name="Ma J."/>
        </authorList>
    </citation>
    <scope>NUCLEOTIDE SEQUENCE [LARGE SCALE GENOMIC DNA]</scope>
    <source>
        <strain evidence="3">CGMCC 1.15399</strain>
    </source>
</reference>
<keyword evidence="1" id="KW-1133">Transmembrane helix</keyword>
<keyword evidence="3" id="KW-1185">Reference proteome</keyword>
<proteinExistence type="predicted"/>
<keyword evidence="1" id="KW-0812">Transmembrane</keyword>
<dbReference type="Proteomes" id="UP001597097">
    <property type="component" value="Unassembled WGS sequence"/>
</dbReference>
<dbReference type="RefSeq" id="WP_219534108.1">
    <property type="nucleotide sequence ID" value="NZ_JAHKRM010000020.1"/>
</dbReference>